<gene>
    <name evidence="1" type="ORF">CH357_13690</name>
</gene>
<dbReference type="EMBL" id="NPDN01000007">
    <property type="protein sequence ID" value="PJZ24642.1"/>
    <property type="molecule type" value="Genomic_DNA"/>
</dbReference>
<dbReference type="OrthoDB" id="330382at2"/>
<reference evidence="1 2" key="1">
    <citation type="submission" date="2017-07" db="EMBL/GenBank/DDBJ databases">
        <title>Leptospira spp. isolated from tropical soils.</title>
        <authorList>
            <person name="Thibeaux R."/>
            <person name="Iraola G."/>
            <person name="Ferres I."/>
            <person name="Bierque E."/>
            <person name="Girault D."/>
            <person name="Soupe-Gilbert M.-E."/>
            <person name="Picardeau M."/>
            <person name="Goarant C."/>
        </authorList>
    </citation>
    <scope>NUCLEOTIDE SEQUENCE [LARGE SCALE GENOMIC DNA]</scope>
    <source>
        <strain evidence="1 2">MCA1-C-A1</strain>
    </source>
</reference>
<dbReference type="AlphaFoldDB" id="A0A2M9XAS3"/>
<evidence type="ECO:0000313" key="1">
    <source>
        <dbReference type="EMBL" id="PJZ24642.1"/>
    </source>
</evidence>
<accession>A0A2M9XAS3</accession>
<comment type="caution">
    <text evidence="1">The sequence shown here is derived from an EMBL/GenBank/DDBJ whole genome shotgun (WGS) entry which is preliminary data.</text>
</comment>
<protein>
    <submittedName>
        <fullName evidence="1">Uncharacterized protein</fullName>
    </submittedName>
</protein>
<sequence length="106" mass="11932">MKRLWLIPLILFMVLALFSEVVARDYSTAKSYSLQKKSRTQSFRDGDDQGLPSLFSASADDAVIGLFNKFSQTASGLNSSLLPNDSGRNFYFHTLAYRYLFLPPPV</sequence>
<dbReference type="RefSeq" id="WP_100707342.1">
    <property type="nucleotide sequence ID" value="NZ_NPDL01000006.1"/>
</dbReference>
<evidence type="ECO:0000313" key="2">
    <source>
        <dbReference type="Proteomes" id="UP000232196"/>
    </source>
</evidence>
<name>A0A2M9XAS3_9LEPT</name>
<organism evidence="1 2">
    <name type="scientific">Leptospira hartskeerlii</name>
    <dbReference type="NCBI Taxonomy" id="2023177"/>
    <lineage>
        <taxon>Bacteria</taxon>
        <taxon>Pseudomonadati</taxon>
        <taxon>Spirochaetota</taxon>
        <taxon>Spirochaetia</taxon>
        <taxon>Leptospirales</taxon>
        <taxon>Leptospiraceae</taxon>
        <taxon>Leptospira</taxon>
    </lineage>
</organism>
<dbReference type="Proteomes" id="UP000232196">
    <property type="component" value="Unassembled WGS sequence"/>
</dbReference>
<proteinExistence type="predicted"/>
<keyword evidence="2" id="KW-1185">Reference proteome</keyword>